<accession>A0ABR3F716</accession>
<gene>
    <name evidence="1" type="ORF">V5O48_010948</name>
</gene>
<evidence type="ECO:0000313" key="1">
    <source>
        <dbReference type="EMBL" id="KAL0571015.1"/>
    </source>
</evidence>
<organism evidence="1 2">
    <name type="scientific">Marasmius crinis-equi</name>
    <dbReference type="NCBI Taxonomy" id="585013"/>
    <lineage>
        <taxon>Eukaryota</taxon>
        <taxon>Fungi</taxon>
        <taxon>Dikarya</taxon>
        <taxon>Basidiomycota</taxon>
        <taxon>Agaricomycotina</taxon>
        <taxon>Agaricomycetes</taxon>
        <taxon>Agaricomycetidae</taxon>
        <taxon>Agaricales</taxon>
        <taxon>Marasmiineae</taxon>
        <taxon>Marasmiaceae</taxon>
        <taxon>Marasmius</taxon>
    </lineage>
</organism>
<reference evidence="1 2" key="1">
    <citation type="submission" date="2024-02" db="EMBL/GenBank/DDBJ databases">
        <title>A draft genome for the cacao thread blight pathogen Marasmius crinis-equi.</title>
        <authorList>
            <person name="Cohen S.P."/>
            <person name="Baruah I.K."/>
            <person name="Amoako-Attah I."/>
            <person name="Bukari Y."/>
            <person name="Meinhardt L.W."/>
            <person name="Bailey B.A."/>
        </authorList>
    </citation>
    <scope>NUCLEOTIDE SEQUENCE [LARGE SCALE GENOMIC DNA]</scope>
    <source>
        <strain evidence="1 2">GH-76</strain>
    </source>
</reference>
<sequence length="115" mass="12928">MDHEARIRNLLAKALSTADSGGDLYIAVVNTEGNIVIKRCGLGKDEFVEVYHTEVDWAHRTESVVHEALKMTGFHISELVCQCGTHHVERYHSSLVTVDRDIEAIVDLIDEVRDL</sequence>
<proteinExistence type="predicted"/>
<name>A0ABR3F716_9AGAR</name>
<dbReference type="Proteomes" id="UP001465976">
    <property type="component" value="Unassembled WGS sequence"/>
</dbReference>
<comment type="caution">
    <text evidence="1">The sequence shown here is derived from an EMBL/GenBank/DDBJ whole genome shotgun (WGS) entry which is preliminary data.</text>
</comment>
<evidence type="ECO:0000313" key="2">
    <source>
        <dbReference type="Proteomes" id="UP001465976"/>
    </source>
</evidence>
<keyword evidence="2" id="KW-1185">Reference proteome</keyword>
<protein>
    <submittedName>
        <fullName evidence="1">Uncharacterized protein</fullName>
    </submittedName>
</protein>
<dbReference type="EMBL" id="JBAHYK010000839">
    <property type="protein sequence ID" value="KAL0571015.1"/>
    <property type="molecule type" value="Genomic_DNA"/>
</dbReference>